<organism evidence="2 3">
    <name type="scientific">Theileria orientalis strain Shintoku</name>
    <dbReference type="NCBI Taxonomy" id="869250"/>
    <lineage>
        <taxon>Eukaryota</taxon>
        <taxon>Sar</taxon>
        <taxon>Alveolata</taxon>
        <taxon>Apicomplexa</taxon>
        <taxon>Aconoidasida</taxon>
        <taxon>Piroplasmida</taxon>
        <taxon>Theileriidae</taxon>
        <taxon>Theileria</taxon>
    </lineage>
</organism>
<protein>
    <submittedName>
        <fullName evidence="2">Uncharacterized protein</fullName>
    </submittedName>
</protein>
<evidence type="ECO:0000256" key="1">
    <source>
        <dbReference type="SAM" id="SignalP"/>
    </source>
</evidence>
<dbReference type="GeneID" id="20715939"/>
<keyword evidence="1" id="KW-0732">Signal</keyword>
<feature type="chain" id="PRO_5003778238" evidence="1">
    <location>
        <begin position="20"/>
        <end position="191"/>
    </location>
</feature>
<keyword evidence="3" id="KW-1185">Reference proteome</keyword>
<dbReference type="KEGG" id="tot:TOT_030000790"/>
<dbReference type="EMBL" id="AP011948">
    <property type="protein sequence ID" value="BAM41527.1"/>
    <property type="molecule type" value="Genomic_DNA"/>
</dbReference>
<proteinExistence type="predicted"/>
<dbReference type="RefSeq" id="XP_009691828.1">
    <property type="nucleotide sequence ID" value="XM_009693533.1"/>
</dbReference>
<evidence type="ECO:0000313" key="2">
    <source>
        <dbReference type="EMBL" id="BAM41527.1"/>
    </source>
</evidence>
<accession>J4CDQ0</accession>
<name>J4CDQ0_THEOR</name>
<feature type="signal peptide" evidence="1">
    <location>
        <begin position="1"/>
        <end position="19"/>
    </location>
</feature>
<reference evidence="2 3" key="1">
    <citation type="journal article" date="2012" name="MBio">
        <title>Comparative genome analysis of three eukaryotic parasites with differing abilities to transform leukocytes reveals key mediators of Theileria-induced leukocyte transformation.</title>
        <authorList>
            <person name="Hayashida K."/>
            <person name="Hara Y."/>
            <person name="Abe T."/>
            <person name="Yamasaki C."/>
            <person name="Toyoda A."/>
            <person name="Kosuge T."/>
            <person name="Suzuki Y."/>
            <person name="Sato Y."/>
            <person name="Kawashima S."/>
            <person name="Katayama T."/>
            <person name="Wakaguri H."/>
            <person name="Inoue N."/>
            <person name="Homma K."/>
            <person name="Tada-Umezaki M."/>
            <person name="Yagi Y."/>
            <person name="Fujii Y."/>
            <person name="Habara T."/>
            <person name="Kanehisa M."/>
            <person name="Watanabe H."/>
            <person name="Ito K."/>
            <person name="Gojobori T."/>
            <person name="Sugawara H."/>
            <person name="Imanishi T."/>
            <person name="Weir W."/>
            <person name="Gardner M."/>
            <person name="Pain A."/>
            <person name="Shiels B."/>
            <person name="Hattori M."/>
            <person name="Nene V."/>
            <person name="Sugimoto C."/>
        </authorList>
    </citation>
    <scope>NUCLEOTIDE SEQUENCE [LARGE SCALE GENOMIC DNA]</scope>
    <source>
        <strain evidence="2 3">Shintoku</strain>
    </source>
</reference>
<sequence>MRFSLLLVNFLLYLNHVQCAYRNGSYNLLSLLSSNWKLRSYTSLGLNPPKCSVISSHHSRSPYITMYGLSRHYTAVLTGYDLHADKTMPRPNKGILYGLNAKVRPSITGKARFLFHSDFEMPFIKHGKGDEFCCHIYAPPLKMGPNLKAALGTRYSDPKRFFGSDEKLDIIIKSEGNPNSRRITSCCFIID</sequence>
<dbReference type="Proteomes" id="UP000003786">
    <property type="component" value="Chromosome 3"/>
</dbReference>
<evidence type="ECO:0000313" key="3">
    <source>
        <dbReference type="Proteomes" id="UP000003786"/>
    </source>
</evidence>
<dbReference type="AlphaFoldDB" id="J4CDQ0"/>
<dbReference type="VEuPathDB" id="PiroplasmaDB:TOT_030000790"/>
<gene>
    <name evidence="2" type="ORF">TOT_030000790</name>
</gene>
<dbReference type="OrthoDB" id="10305007at2759"/>
<dbReference type="eggNOG" id="ENOG502TN18">
    <property type="taxonomic scope" value="Eukaryota"/>
</dbReference>